<protein>
    <recommendedName>
        <fullName evidence="4">MMPL family transporter</fullName>
    </recommendedName>
</protein>
<feature type="transmembrane region" description="Helical" evidence="1">
    <location>
        <begin position="281"/>
        <end position="302"/>
    </location>
</feature>
<feature type="transmembrane region" description="Helical" evidence="1">
    <location>
        <begin position="714"/>
        <end position="735"/>
    </location>
</feature>
<reference evidence="2" key="1">
    <citation type="journal article" date="2014" name="Int. J. Syst. Evol. Microbiol.">
        <title>Complete genome of a new Firmicutes species belonging to the dominant human colonic microbiota ('Ruminococcus bicirculans') reveals two chromosomes and a selective capacity to utilize plant glucans.</title>
        <authorList>
            <consortium name="NISC Comparative Sequencing Program"/>
            <person name="Wegmann U."/>
            <person name="Louis P."/>
            <person name="Goesmann A."/>
            <person name="Henrissat B."/>
            <person name="Duncan S.H."/>
            <person name="Flint H.J."/>
        </authorList>
    </citation>
    <scope>NUCLEOTIDE SEQUENCE</scope>
    <source>
        <strain evidence="2">CECT 7703</strain>
    </source>
</reference>
<feature type="transmembrane region" description="Helical" evidence="1">
    <location>
        <begin position="308"/>
        <end position="330"/>
    </location>
</feature>
<evidence type="ECO:0000313" key="2">
    <source>
        <dbReference type="EMBL" id="MDN3576322.1"/>
    </source>
</evidence>
<dbReference type="Proteomes" id="UP001180081">
    <property type="component" value="Unassembled WGS sequence"/>
</dbReference>
<feature type="transmembrane region" description="Helical" evidence="1">
    <location>
        <begin position="342"/>
        <end position="364"/>
    </location>
</feature>
<organism evidence="2 3">
    <name type="scientific">Chitinimonas viridis</name>
    <dbReference type="NCBI Taxonomy" id="664880"/>
    <lineage>
        <taxon>Bacteria</taxon>
        <taxon>Pseudomonadati</taxon>
        <taxon>Pseudomonadota</taxon>
        <taxon>Betaproteobacteria</taxon>
        <taxon>Neisseriales</taxon>
        <taxon>Chitinibacteraceae</taxon>
        <taxon>Chitinimonas</taxon>
    </lineage>
</organism>
<gene>
    <name evidence="2" type="ORF">QWZ03_06035</name>
</gene>
<evidence type="ECO:0008006" key="4">
    <source>
        <dbReference type="Google" id="ProtNLM"/>
    </source>
</evidence>
<dbReference type="PANTHER" id="PTHR33406:SF13">
    <property type="entry name" value="MEMBRANE PROTEIN YDFJ"/>
    <property type="match status" value="1"/>
</dbReference>
<dbReference type="RefSeq" id="WP_290331895.1">
    <property type="nucleotide sequence ID" value="NZ_JAUFPU010000004.1"/>
</dbReference>
<feature type="transmembrane region" description="Helical" evidence="1">
    <location>
        <begin position="741"/>
        <end position="762"/>
    </location>
</feature>
<feature type="transmembrane region" description="Helical" evidence="1">
    <location>
        <begin position="635"/>
        <end position="655"/>
    </location>
</feature>
<proteinExistence type="predicted"/>
<feature type="transmembrane region" description="Helical" evidence="1">
    <location>
        <begin position="427"/>
        <end position="445"/>
    </location>
</feature>
<dbReference type="InterPro" id="IPR050545">
    <property type="entry name" value="Mycobact_MmpL"/>
</dbReference>
<dbReference type="SUPFAM" id="SSF82866">
    <property type="entry name" value="Multidrug efflux transporter AcrB transmembrane domain"/>
    <property type="match status" value="2"/>
</dbReference>
<feature type="transmembrane region" description="Helical" evidence="1">
    <location>
        <begin position="376"/>
        <end position="397"/>
    </location>
</feature>
<feature type="transmembrane region" description="Helical" evidence="1">
    <location>
        <begin position="662"/>
        <end position="680"/>
    </location>
</feature>
<reference evidence="2" key="2">
    <citation type="submission" date="2023-06" db="EMBL/GenBank/DDBJ databases">
        <authorList>
            <person name="Lucena T."/>
            <person name="Sun Q."/>
        </authorList>
    </citation>
    <scope>NUCLEOTIDE SEQUENCE</scope>
    <source>
        <strain evidence="2">CECT 7703</strain>
    </source>
</reference>
<name>A0ABT8B261_9NEIS</name>
<keyword evidence="1" id="KW-0812">Transmembrane</keyword>
<feature type="transmembrane region" description="Helical" evidence="1">
    <location>
        <begin position="257"/>
        <end position="274"/>
    </location>
</feature>
<comment type="caution">
    <text evidence="2">The sequence shown here is derived from an EMBL/GenBank/DDBJ whole genome shotgun (WGS) entry which is preliminary data.</text>
</comment>
<evidence type="ECO:0000256" key="1">
    <source>
        <dbReference type="SAM" id="Phobius"/>
    </source>
</evidence>
<keyword evidence="1" id="KW-1133">Transmembrane helix</keyword>
<accession>A0ABT8B261</accession>
<evidence type="ECO:0000313" key="3">
    <source>
        <dbReference type="Proteomes" id="UP001180081"/>
    </source>
</evidence>
<sequence>MAAKRLSLWLAAVWAVVVLGTVLHQVQFWRAARLNTDVLALLPENEQAPAVSAATRKLAEQSQRQIVLLVGASDWSQTRRAAQLVQARLATQPALLQPAAVDAGKLDAAVAFYQPWRDRLLTQEQLRALASAPSEQWASTALMRLYQPAAGPQFGDRLADPLGLWQDWWAERAAESPARPRDGLLWLQGKGQQWALLNYQFQGAAFAVTGEAPLAELLQASRVELAAQGMGEIRLLAAGVPLHAEAAAAQANREMSTIGWGSLLAVLLLVWLTFRSLRPIVLVGLSLLIGCGVALSVTAMLFGQVHLLTLVFGASLVGVAEDYGFHYFAARQGRPASERWQVLRGLLPGMALALLTSVVAYMALGLAPFPGLRQMAVFSVAGLLAAFLTVVCWFPLFDRGALPQTAFARYLANSLTRWPRWQPNRKGWLLALVLMVVLGVGLSRLQSRDDLRQLQGSPAGLMAEQLEVGRLLGMPSPGQFYLVAGDSPEQLLQREEGLKARLDDLVRDGVLPGYRAVSDWLPSLATQQRAALLTAQAERHALAAIAEQTGEQPARPVQAPQALDPATWLASPAASIIAAQWLGELDGKHYSVLMLRGLSPAMLPALNKAATDLPGVRWVDKTAEISSLLARYRLGMSWLLLAGYVAVFVALAWRFRLAAWRALLPTLLGSLLVLALLGLLGVPLQLFNVLALVLLLGMGVDYGIFLLEHPGDGTAWLAVALAGVSTLLSFGLLAFSATPALQAFGLTMLLGELLIWLLTPCFRPGEAFAREQVEATPVSQLATANHQP</sequence>
<keyword evidence="3" id="KW-1185">Reference proteome</keyword>
<dbReference type="Gene3D" id="1.20.1640.10">
    <property type="entry name" value="Multidrug efflux transporter AcrB transmembrane domain"/>
    <property type="match status" value="2"/>
</dbReference>
<dbReference type="EMBL" id="JAUFPU010000004">
    <property type="protein sequence ID" value="MDN3576322.1"/>
    <property type="molecule type" value="Genomic_DNA"/>
</dbReference>
<feature type="transmembrane region" description="Helical" evidence="1">
    <location>
        <begin position="686"/>
        <end position="707"/>
    </location>
</feature>
<keyword evidence="1" id="KW-0472">Membrane</keyword>
<dbReference type="PANTHER" id="PTHR33406">
    <property type="entry name" value="MEMBRANE PROTEIN MJ1562-RELATED"/>
    <property type="match status" value="1"/>
</dbReference>